<dbReference type="Proteomes" id="UP001193389">
    <property type="component" value="Chromosome"/>
</dbReference>
<sequence length="326" mass="34421">MKKVAIGVDIGGTNTAIGVVDELGNVVAKGNISTRTDGDVDRYVDDLSSAIHELINSVKLLNPEIEIQGIGIGAPNANYYAGTIEYAANLAFKGVVPLVKLLKLKFPELKAISMTNDANAAAIGEMIYGGAVGMKNFVMYTLGTGVGSGIVVNGDLVYGDDGFAGECGHTTLIPGGRLCGCGALGHFEAYCSAPGMKRTAFELLVKYNATDSLLADKSFNELDSKMIFDAAERGDKVANEVFEQTGKWLGQGFADTAHHLSPEAIFLFGGPTAAGDYIFKPAKESMEKHLLTSFKNKIQILPSQLKPGDAAIVGASALVYQELNKM</sequence>
<dbReference type="RefSeq" id="WP_318346830.1">
    <property type="nucleotide sequence ID" value="NZ_AP018694.1"/>
</dbReference>
<evidence type="ECO:0000313" key="2">
    <source>
        <dbReference type="EMBL" id="BBE18499.1"/>
    </source>
</evidence>
<dbReference type="PANTHER" id="PTHR18964">
    <property type="entry name" value="ROK (REPRESSOR, ORF, KINASE) FAMILY"/>
    <property type="match status" value="1"/>
</dbReference>
<dbReference type="AlphaFoldDB" id="A0A5K7SAJ9"/>
<reference evidence="2" key="1">
    <citation type="journal article" date="2020" name="Int. J. Syst. Evol. Microbiol.">
        <title>Aquipluma nitroreducens gen. nov. sp. nov., a novel facultatively anaerobic bacterium isolated from a freshwater lake.</title>
        <authorList>
            <person name="Watanabe M."/>
            <person name="Kojima H."/>
            <person name="Fukui M."/>
        </authorList>
    </citation>
    <scope>NUCLEOTIDE SEQUENCE</scope>
    <source>
        <strain evidence="2">MeG22</strain>
    </source>
</reference>
<dbReference type="Pfam" id="PF00480">
    <property type="entry name" value="ROK"/>
    <property type="match status" value="1"/>
</dbReference>
<proteinExistence type="inferred from homology"/>
<gene>
    <name evidence="2" type="ORF">AQPE_2661</name>
</gene>
<dbReference type="PANTHER" id="PTHR18964:SF149">
    <property type="entry name" value="BIFUNCTIONAL UDP-N-ACETYLGLUCOSAMINE 2-EPIMERASE_N-ACETYLMANNOSAMINE KINASE"/>
    <property type="match status" value="1"/>
</dbReference>
<evidence type="ECO:0000256" key="1">
    <source>
        <dbReference type="ARBA" id="ARBA00006479"/>
    </source>
</evidence>
<dbReference type="EMBL" id="AP018694">
    <property type="protein sequence ID" value="BBE18499.1"/>
    <property type="molecule type" value="Genomic_DNA"/>
</dbReference>
<dbReference type="SUPFAM" id="SSF53067">
    <property type="entry name" value="Actin-like ATPase domain"/>
    <property type="match status" value="1"/>
</dbReference>
<name>A0A5K7SAJ9_9BACT</name>
<dbReference type="KEGG" id="anf:AQPE_2661"/>
<evidence type="ECO:0000313" key="3">
    <source>
        <dbReference type="Proteomes" id="UP001193389"/>
    </source>
</evidence>
<dbReference type="InterPro" id="IPR043129">
    <property type="entry name" value="ATPase_NBD"/>
</dbReference>
<dbReference type="PROSITE" id="PS01125">
    <property type="entry name" value="ROK"/>
    <property type="match status" value="1"/>
</dbReference>
<comment type="similarity">
    <text evidence="1">Belongs to the ROK (NagC/XylR) family.</text>
</comment>
<protein>
    <submittedName>
        <fullName evidence="2">Glucokinase</fullName>
    </submittedName>
</protein>
<keyword evidence="3" id="KW-1185">Reference proteome</keyword>
<dbReference type="InterPro" id="IPR000600">
    <property type="entry name" value="ROK"/>
</dbReference>
<dbReference type="InterPro" id="IPR049874">
    <property type="entry name" value="ROK_cs"/>
</dbReference>
<accession>A0A5K7SAJ9</accession>
<dbReference type="Gene3D" id="3.30.420.40">
    <property type="match status" value="2"/>
</dbReference>
<organism evidence="2 3">
    <name type="scientific">Aquipluma nitroreducens</name>
    <dbReference type="NCBI Taxonomy" id="2010828"/>
    <lineage>
        <taxon>Bacteria</taxon>
        <taxon>Pseudomonadati</taxon>
        <taxon>Bacteroidota</taxon>
        <taxon>Bacteroidia</taxon>
        <taxon>Marinilabiliales</taxon>
        <taxon>Prolixibacteraceae</taxon>
        <taxon>Aquipluma</taxon>
    </lineage>
</organism>